<dbReference type="GO" id="GO:0005576">
    <property type="term" value="C:extracellular region"/>
    <property type="evidence" value="ECO:0007669"/>
    <property type="project" value="UniProtKB-SubCell"/>
</dbReference>
<reference evidence="8" key="1">
    <citation type="submission" date="2025-08" db="UniProtKB">
        <authorList>
            <consortium name="RefSeq"/>
        </authorList>
    </citation>
    <scope>IDENTIFICATION</scope>
    <source>
        <tissue evidence="8">Whole body</tissue>
    </source>
</reference>
<accession>A0AAJ7S9E2</accession>
<sequence length="860" mass="97201">MLLTILVAGLVCASTSAEILETVAQWPLLDFALPYDREFLNQYRPENVVPTGLEIGWDKVIITVPRLRAGVPSTLNYIPRNLPLESSPQLRAYPSWEWHSAGVGDFNCTKLISVYRSRMDRCNRLWTIDSGVVTSIDDFRPVCPPKIMVFDMKTDQLVRQYTFPREVLRPNTLLTNVIIDETSATTCDDVFLYISDTAGPGILVFDGATDRSWRVLHSSMYPNPDFGTYNIAGDMFELMDGVVGLGFSGRLGTLYYQPLATDRLFSVPTTALQAGPLAFGEQLPVTLVGKKSSQGLALSVDPRDDTILFAPLTETAIAAWQPRTNQQRILAYSPEKLQFVADIRWADRDNGHFWLLSSRFQKFYRREVNAREVNIRITRLMPLQHPLKSTILNSFTQSYFPQNYYNNTLRQFDSFSQINVKLLAGLSIVSVMILLLFSLRMRQLNIVILLLAAVVTSAHEKLRNIYSWKALEFAFPDEHARLIAIKTGAFIPGAPLPIDVDVYNGEHKSTVFVTIPRFQDGVPVTLGYVTDQVSADGNPVIAPYPNWRYNLIGDCDGITSVYRVQIDEYNRLWVLDTGVLGAKRICEPKLHVFDLHDNKRIAFHTFPREQFKEDSLYVTVAVDVRDGCQNTFAYVADVTGFSLLVYDMQNSRSWNIVNNLFYPYPPYGTFNIKGDTFDLMDGILGLALGPIENNDRILYFHSLASRIESWVPTSVIRNHTTFKENSEAAARSFVPFEQERSSQSAAEAMDRDGVLFFGLMSDLAIGCWNSKHYPEYGGKNIEIIVKDPETLQFPSGMKVVKSRKGKEELWVMTASFQRYMSGSLHPNETNFRILAGFVDELVRGTKCDVGALKAHFPFSQ</sequence>
<gene>
    <name evidence="8" type="primary">LOC108629390</name>
</gene>
<evidence type="ECO:0000256" key="3">
    <source>
        <dbReference type="ARBA" id="ARBA00022525"/>
    </source>
</evidence>
<comment type="subcellular location">
    <subcellularLocation>
        <location evidence="1">Secreted</location>
    </subcellularLocation>
</comment>
<dbReference type="GeneID" id="108629390"/>
<keyword evidence="4 6" id="KW-0732">Signal</keyword>
<dbReference type="InterPro" id="IPR017996">
    <property type="entry name" value="MRJP/yellow-related"/>
</dbReference>
<dbReference type="RefSeq" id="XP_026673130.1">
    <property type="nucleotide sequence ID" value="XM_026817329.1"/>
</dbReference>
<comment type="similarity">
    <text evidence="2">Belongs to the major royal jelly protein family.</text>
</comment>
<dbReference type="Pfam" id="PF03022">
    <property type="entry name" value="MRJP"/>
    <property type="match status" value="2"/>
</dbReference>
<dbReference type="InterPro" id="IPR011042">
    <property type="entry name" value="6-blade_b-propeller_TolB-like"/>
</dbReference>
<name>A0AAJ7S9E2_9HYME</name>
<protein>
    <submittedName>
        <fullName evidence="8">Uncharacterized protein LOC108629390</fullName>
    </submittedName>
</protein>
<dbReference type="KEGG" id="ccal:108629390"/>
<dbReference type="PANTHER" id="PTHR10009">
    <property type="entry name" value="PROTEIN YELLOW-RELATED"/>
    <property type="match status" value="1"/>
</dbReference>
<evidence type="ECO:0000256" key="4">
    <source>
        <dbReference type="ARBA" id="ARBA00022729"/>
    </source>
</evidence>
<feature type="signal peptide" evidence="6">
    <location>
        <begin position="1"/>
        <end position="17"/>
    </location>
</feature>
<keyword evidence="7" id="KW-1185">Reference proteome</keyword>
<dbReference type="Proteomes" id="UP000694925">
    <property type="component" value="Unplaced"/>
</dbReference>
<dbReference type="Gene3D" id="2.120.10.30">
    <property type="entry name" value="TolB, C-terminal domain"/>
    <property type="match status" value="2"/>
</dbReference>
<keyword evidence="5" id="KW-0325">Glycoprotein</keyword>
<proteinExistence type="inferred from homology"/>
<dbReference type="PANTHER" id="PTHR10009:SF7">
    <property type="entry name" value="GH10609P-RELATED"/>
    <property type="match status" value="1"/>
</dbReference>
<evidence type="ECO:0000313" key="7">
    <source>
        <dbReference type="Proteomes" id="UP000694925"/>
    </source>
</evidence>
<dbReference type="AlphaFoldDB" id="A0AAJ7S9E2"/>
<dbReference type="SUPFAM" id="SSF101898">
    <property type="entry name" value="NHL repeat"/>
    <property type="match status" value="1"/>
</dbReference>
<evidence type="ECO:0000256" key="5">
    <source>
        <dbReference type="ARBA" id="ARBA00023180"/>
    </source>
</evidence>
<evidence type="ECO:0000256" key="2">
    <source>
        <dbReference type="ARBA" id="ARBA00009127"/>
    </source>
</evidence>
<evidence type="ECO:0000256" key="1">
    <source>
        <dbReference type="ARBA" id="ARBA00004613"/>
    </source>
</evidence>
<evidence type="ECO:0000256" key="6">
    <source>
        <dbReference type="SAM" id="SignalP"/>
    </source>
</evidence>
<keyword evidence="3" id="KW-0964">Secreted</keyword>
<feature type="chain" id="PRO_5042465108" evidence="6">
    <location>
        <begin position="18"/>
        <end position="860"/>
    </location>
</feature>
<dbReference type="FunFam" id="2.120.10.30:FF:000045">
    <property type="entry name" value="Blast:Protein yellow"/>
    <property type="match status" value="2"/>
</dbReference>
<evidence type="ECO:0000313" key="8">
    <source>
        <dbReference type="RefSeq" id="XP_026673130.1"/>
    </source>
</evidence>
<organism evidence="7 8">
    <name type="scientific">Ceratina calcarata</name>
    <dbReference type="NCBI Taxonomy" id="156304"/>
    <lineage>
        <taxon>Eukaryota</taxon>
        <taxon>Metazoa</taxon>
        <taxon>Ecdysozoa</taxon>
        <taxon>Arthropoda</taxon>
        <taxon>Hexapoda</taxon>
        <taxon>Insecta</taxon>
        <taxon>Pterygota</taxon>
        <taxon>Neoptera</taxon>
        <taxon>Endopterygota</taxon>
        <taxon>Hymenoptera</taxon>
        <taxon>Apocrita</taxon>
        <taxon>Aculeata</taxon>
        <taxon>Apoidea</taxon>
        <taxon>Anthophila</taxon>
        <taxon>Apidae</taxon>
        <taxon>Ceratina</taxon>
        <taxon>Zadontomerus</taxon>
    </lineage>
</organism>